<sequence length="342" mass="38549">MKKFLIVLFSVFFLTTIWWILTPSPHVYKRIPNSNLSFETVIFRSSDPKRLADFYKNVFKAKETEKKSDWALGDPLSSVISLRTPDYQEEGPIFTILKSEKSNHGTSAANDLGYAHICFETDNVPGLIQIIQKNGGKIDSRFEDLQKVPAIYGRDPDGNIFEIHIPFPTPLNPSTIFRSLNSLIRTRLKLDPPGIDKIRFLHVNINSKDWTKTLSFYGKVFTANATGFERDYKGDFIENLTGIQGIEIKGRHLPLPGYEEGGPTFEIFTYNNFSNNGPLDKSDTGRIAVGFRVFNLRSSVNKILQEGGILLDEKGNTAILKDPEGNLILLSSQKLNSEKTNP</sequence>
<dbReference type="Pfam" id="PF00903">
    <property type="entry name" value="Glyoxalase"/>
    <property type="match status" value="1"/>
</dbReference>
<protein>
    <submittedName>
        <fullName evidence="2">Glyoxalase-like domain protein</fullName>
    </submittedName>
</protein>
<reference evidence="2 3" key="1">
    <citation type="submission" date="2017-07" db="EMBL/GenBank/DDBJ databases">
        <title>Leptospira spp. isolated from tropical soils.</title>
        <authorList>
            <person name="Thibeaux R."/>
            <person name="Iraola G."/>
            <person name="Ferres I."/>
            <person name="Bierque E."/>
            <person name="Girault D."/>
            <person name="Soupe-Gilbert M.-E."/>
            <person name="Picardeau M."/>
            <person name="Goarant C."/>
        </authorList>
    </citation>
    <scope>NUCLEOTIDE SEQUENCE [LARGE SCALE GENOMIC DNA]</scope>
    <source>
        <strain evidence="2 3">FH4-C-A2</strain>
    </source>
</reference>
<dbReference type="SUPFAM" id="SSF54593">
    <property type="entry name" value="Glyoxalase/Bleomycin resistance protein/Dihydroxybiphenyl dioxygenase"/>
    <property type="match status" value="2"/>
</dbReference>
<dbReference type="CDD" id="cd06587">
    <property type="entry name" value="VOC"/>
    <property type="match status" value="1"/>
</dbReference>
<evidence type="ECO:0000313" key="2">
    <source>
        <dbReference type="EMBL" id="PJZ49233.1"/>
    </source>
</evidence>
<dbReference type="Proteomes" id="UP000231926">
    <property type="component" value="Unassembled WGS sequence"/>
</dbReference>
<dbReference type="OrthoDB" id="2613830at2"/>
<dbReference type="Gene3D" id="3.10.180.10">
    <property type="entry name" value="2,3-Dihydroxybiphenyl 1,2-Dioxygenase, domain 1"/>
    <property type="match status" value="2"/>
</dbReference>
<accession>A0A2M9YCN9</accession>
<evidence type="ECO:0000313" key="3">
    <source>
        <dbReference type="Proteomes" id="UP000231926"/>
    </source>
</evidence>
<evidence type="ECO:0000259" key="1">
    <source>
        <dbReference type="PROSITE" id="PS51819"/>
    </source>
</evidence>
<organism evidence="2 3">
    <name type="scientific">Leptospira saintgironsiae</name>
    <dbReference type="NCBI Taxonomy" id="2023183"/>
    <lineage>
        <taxon>Bacteria</taxon>
        <taxon>Pseudomonadati</taxon>
        <taxon>Spirochaetota</taxon>
        <taxon>Spirochaetia</taxon>
        <taxon>Leptospirales</taxon>
        <taxon>Leptospiraceae</taxon>
        <taxon>Leptospira</taxon>
    </lineage>
</organism>
<name>A0A2M9YCN9_9LEPT</name>
<keyword evidence="3" id="KW-1185">Reference proteome</keyword>
<dbReference type="EMBL" id="NPDR01000003">
    <property type="protein sequence ID" value="PJZ49233.1"/>
    <property type="molecule type" value="Genomic_DNA"/>
</dbReference>
<comment type="caution">
    <text evidence="2">The sequence shown here is derived from an EMBL/GenBank/DDBJ whole genome shotgun (WGS) entry which is preliminary data.</text>
</comment>
<dbReference type="InterPro" id="IPR004360">
    <property type="entry name" value="Glyas_Fos-R_dOase_dom"/>
</dbReference>
<gene>
    <name evidence="2" type="ORF">CH362_07785</name>
</gene>
<dbReference type="InterPro" id="IPR037523">
    <property type="entry name" value="VOC_core"/>
</dbReference>
<dbReference type="AlphaFoldDB" id="A0A2M9YCN9"/>
<dbReference type="PROSITE" id="PS51819">
    <property type="entry name" value="VOC"/>
    <property type="match status" value="1"/>
</dbReference>
<dbReference type="InterPro" id="IPR029068">
    <property type="entry name" value="Glyas_Bleomycin-R_OHBP_Dase"/>
</dbReference>
<feature type="domain" description="VOC" evidence="1">
    <location>
        <begin position="37"/>
        <end position="166"/>
    </location>
</feature>
<proteinExistence type="predicted"/>